<feature type="transmembrane region" description="Helical" evidence="3">
    <location>
        <begin position="263"/>
        <end position="283"/>
    </location>
</feature>
<sequence>MGLLYLLLATLAWSFVGVLVKAASGMVDSTIITFARFSIGALFLGLFLYARHGHVKVRAGLKWVWIGAFGKSCNYFFENIALSIGYSYGNIIVPPIQTVVLLFVSVLLLKDRMTGRGWTAAALCLAGVLLISWNGQSLSMLSGGSGMITLMFVLAGAGAAIHVISQKMLIKDLDTGNMNFSTFFIASLLMALPIPVLGEGFVGTPANGWAWFSLLALGAITGLSFYWFAESLRRVTFPVVIIVSNLTVLFGILWSYLIFNDPITSYIIVGALIFIAGMVILNMPGKKAAVQNKPRAGGRTDG</sequence>
<keyword evidence="6" id="KW-1185">Reference proteome</keyword>
<evidence type="ECO:0000259" key="4">
    <source>
        <dbReference type="Pfam" id="PF00892"/>
    </source>
</evidence>
<protein>
    <submittedName>
        <fullName evidence="5">Transporter</fullName>
    </submittedName>
</protein>
<keyword evidence="3" id="KW-0472">Membrane</keyword>
<accession>A0A8J4H7G8</accession>
<keyword evidence="3" id="KW-0812">Transmembrane</keyword>
<proteinExistence type="inferred from homology"/>
<feature type="transmembrane region" description="Helical" evidence="3">
    <location>
        <begin position="176"/>
        <end position="197"/>
    </location>
</feature>
<feature type="transmembrane region" description="Helical" evidence="3">
    <location>
        <begin position="235"/>
        <end position="257"/>
    </location>
</feature>
<evidence type="ECO:0000313" key="6">
    <source>
        <dbReference type="Proteomes" id="UP000677918"/>
    </source>
</evidence>
<evidence type="ECO:0000256" key="2">
    <source>
        <dbReference type="ARBA" id="ARBA00007362"/>
    </source>
</evidence>
<reference evidence="5" key="1">
    <citation type="submission" date="2021-04" db="EMBL/GenBank/DDBJ databases">
        <title>Draft genome sequence of Xylanibacillus composti strain K13.</title>
        <authorList>
            <person name="Uke A."/>
            <person name="Chhe C."/>
            <person name="Baramee S."/>
            <person name="Kosugi A."/>
        </authorList>
    </citation>
    <scope>NUCLEOTIDE SEQUENCE</scope>
    <source>
        <strain evidence="5">K13</strain>
    </source>
</reference>
<dbReference type="SUPFAM" id="SSF103481">
    <property type="entry name" value="Multidrug resistance efflux transporter EmrE"/>
    <property type="match status" value="2"/>
</dbReference>
<dbReference type="EMBL" id="BOVK01000085">
    <property type="protein sequence ID" value="GIQ71396.1"/>
    <property type="molecule type" value="Genomic_DNA"/>
</dbReference>
<dbReference type="Pfam" id="PF00892">
    <property type="entry name" value="EamA"/>
    <property type="match status" value="2"/>
</dbReference>
<comment type="caution">
    <text evidence="5">The sequence shown here is derived from an EMBL/GenBank/DDBJ whole genome shotgun (WGS) entry which is preliminary data.</text>
</comment>
<dbReference type="Proteomes" id="UP000677918">
    <property type="component" value="Unassembled WGS sequence"/>
</dbReference>
<feature type="transmembrane region" description="Helical" evidence="3">
    <location>
        <begin position="32"/>
        <end position="51"/>
    </location>
</feature>
<evidence type="ECO:0000313" key="5">
    <source>
        <dbReference type="EMBL" id="GIQ71396.1"/>
    </source>
</evidence>
<comment type="subcellular location">
    <subcellularLocation>
        <location evidence="1">Endomembrane system</location>
        <topology evidence="1">Multi-pass membrane protein</topology>
    </subcellularLocation>
</comment>
<dbReference type="PANTHER" id="PTHR22911">
    <property type="entry name" value="ACYL-MALONYL CONDENSING ENZYME-RELATED"/>
    <property type="match status" value="1"/>
</dbReference>
<feature type="transmembrane region" description="Helical" evidence="3">
    <location>
        <begin position="116"/>
        <end position="133"/>
    </location>
</feature>
<name>A0A8J4H7G8_9BACL</name>
<dbReference type="InterPro" id="IPR000620">
    <property type="entry name" value="EamA_dom"/>
</dbReference>
<feature type="transmembrane region" description="Helical" evidence="3">
    <location>
        <begin position="209"/>
        <end position="228"/>
    </location>
</feature>
<evidence type="ECO:0000256" key="1">
    <source>
        <dbReference type="ARBA" id="ARBA00004127"/>
    </source>
</evidence>
<dbReference type="RefSeq" id="WP_213414193.1">
    <property type="nucleotide sequence ID" value="NZ_BOVK01000085.1"/>
</dbReference>
<feature type="transmembrane region" description="Helical" evidence="3">
    <location>
        <begin position="91"/>
        <end position="109"/>
    </location>
</feature>
<keyword evidence="3" id="KW-1133">Transmembrane helix</keyword>
<feature type="transmembrane region" description="Helical" evidence="3">
    <location>
        <begin position="63"/>
        <end position="85"/>
    </location>
</feature>
<comment type="similarity">
    <text evidence="2">Belongs to the EamA transporter family.</text>
</comment>
<feature type="domain" description="EamA" evidence="4">
    <location>
        <begin position="149"/>
        <end position="282"/>
    </location>
</feature>
<feature type="domain" description="EamA" evidence="4">
    <location>
        <begin position="1"/>
        <end position="132"/>
    </location>
</feature>
<dbReference type="AlphaFoldDB" id="A0A8J4H7G8"/>
<gene>
    <name evidence="5" type="ORF">XYCOK13_42200</name>
</gene>
<dbReference type="GO" id="GO:0016020">
    <property type="term" value="C:membrane"/>
    <property type="evidence" value="ECO:0007669"/>
    <property type="project" value="InterPro"/>
</dbReference>
<dbReference type="InterPro" id="IPR037185">
    <property type="entry name" value="EmrE-like"/>
</dbReference>
<organism evidence="5 6">
    <name type="scientific">Xylanibacillus composti</name>
    <dbReference type="NCBI Taxonomy" id="1572762"/>
    <lineage>
        <taxon>Bacteria</taxon>
        <taxon>Bacillati</taxon>
        <taxon>Bacillota</taxon>
        <taxon>Bacilli</taxon>
        <taxon>Bacillales</taxon>
        <taxon>Paenibacillaceae</taxon>
        <taxon>Xylanibacillus</taxon>
    </lineage>
</organism>
<feature type="transmembrane region" description="Helical" evidence="3">
    <location>
        <begin position="145"/>
        <end position="164"/>
    </location>
</feature>
<evidence type="ECO:0000256" key="3">
    <source>
        <dbReference type="SAM" id="Phobius"/>
    </source>
</evidence>